<dbReference type="PANTHER" id="PTHR38115:SF1">
    <property type="entry name" value="LIPOCALIN-LIKE DOMAIN-CONTAINING PROTEIN"/>
    <property type="match status" value="1"/>
</dbReference>
<proteinExistence type="predicted"/>
<gene>
    <name evidence="1" type="ORF">N0V84_005645</name>
</gene>
<dbReference type="AlphaFoldDB" id="A0A9W8WD91"/>
<dbReference type="PANTHER" id="PTHR38115">
    <property type="entry name" value="LIPOCALIN-LIKE DOMAIN-CONTAINING PROTEIN"/>
    <property type="match status" value="1"/>
</dbReference>
<name>A0A9W8WD91_9HYPO</name>
<protein>
    <recommendedName>
        <fullName evidence="3">Lccl domain-containing protein</fullName>
    </recommendedName>
</protein>
<dbReference type="EMBL" id="JAPEUR010000103">
    <property type="protein sequence ID" value="KAJ4320825.1"/>
    <property type="molecule type" value="Genomic_DNA"/>
</dbReference>
<evidence type="ECO:0000313" key="2">
    <source>
        <dbReference type="Proteomes" id="UP001140502"/>
    </source>
</evidence>
<sequence>MAAPAEKTINDLNGKWLLNKTLSDSSEPILALQGIGYLTRKGINIATITLDINQYTAPPKPPNTSTDVFTHVDIVQSASGLTSTKESRCLDEVFREHSDWLFGDVKGSSKFVTLDEIDDDDFLKQGWLVEGDEPKFIRSYVESQGNGWIATQIWGFEEVKGERRYVRHVLVTKGSQRVTAKLVYDYQQE</sequence>
<reference evidence="1" key="1">
    <citation type="submission" date="2022-10" db="EMBL/GenBank/DDBJ databases">
        <title>Tapping the CABI collections for fungal endophytes: first genome assemblies for Collariella, Neodidymelliopsis, Ascochyta clinopodiicola, Didymella pomorum, Didymosphaeria variabile, Neocosmospora piperis and Neocucurbitaria cava.</title>
        <authorList>
            <person name="Hill R."/>
        </authorList>
    </citation>
    <scope>NUCLEOTIDE SEQUENCE</scope>
    <source>
        <strain evidence="1">IMI 366586</strain>
    </source>
</reference>
<comment type="caution">
    <text evidence="1">The sequence shown here is derived from an EMBL/GenBank/DDBJ whole genome shotgun (WGS) entry which is preliminary data.</text>
</comment>
<dbReference type="Proteomes" id="UP001140502">
    <property type="component" value="Unassembled WGS sequence"/>
</dbReference>
<dbReference type="OrthoDB" id="425354at2759"/>
<organism evidence="1 2">
    <name type="scientific">Fusarium piperis</name>
    <dbReference type="NCBI Taxonomy" id="1435070"/>
    <lineage>
        <taxon>Eukaryota</taxon>
        <taxon>Fungi</taxon>
        <taxon>Dikarya</taxon>
        <taxon>Ascomycota</taxon>
        <taxon>Pezizomycotina</taxon>
        <taxon>Sordariomycetes</taxon>
        <taxon>Hypocreomycetidae</taxon>
        <taxon>Hypocreales</taxon>
        <taxon>Nectriaceae</taxon>
        <taxon>Fusarium</taxon>
        <taxon>Fusarium solani species complex</taxon>
    </lineage>
</organism>
<evidence type="ECO:0008006" key="3">
    <source>
        <dbReference type="Google" id="ProtNLM"/>
    </source>
</evidence>
<dbReference type="InterPro" id="IPR053037">
    <property type="entry name" value="Pericyclase_pydY-like"/>
</dbReference>
<keyword evidence="2" id="KW-1185">Reference proteome</keyword>
<accession>A0A9W8WD91</accession>
<evidence type="ECO:0000313" key="1">
    <source>
        <dbReference type="EMBL" id="KAJ4320825.1"/>
    </source>
</evidence>